<dbReference type="RefSeq" id="WP_105747575.1">
    <property type="nucleotide sequence ID" value="NZ_PVLQ01000016.1"/>
</dbReference>
<organism evidence="1 2">
    <name type="scientific">Malikia granosa</name>
    <dbReference type="NCBI Taxonomy" id="263067"/>
    <lineage>
        <taxon>Bacteria</taxon>
        <taxon>Pseudomonadati</taxon>
        <taxon>Pseudomonadota</taxon>
        <taxon>Betaproteobacteria</taxon>
        <taxon>Burkholderiales</taxon>
        <taxon>Comamonadaceae</taxon>
        <taxon>Malikia</taxon>
    </lineage>
</organism>
<dbReference type="SUPFAM" id="SSF53254">
    <property type="entry name" value="Phosphoglycerate mutase-like"/>
    <property type="match status" value="1"/>
</dbReference>
<dbReference type="EMBL" id="PVLQ01000016">
    <property type="protein sequence ID" value="PRD66188.1"/>
    <property type="molecule type" value="Genomic_DNA"/>
</dbReference>
<comment type="caution">
    <text evidence="1">The sequence shown here is derived from an EMBL/GenBank/DDBJ whole genome shotgun (WGS) entry which is preliminary data.</text>
</comment>
<protein>
    <submittedName>
        <fullName evidence="1">Histidine phosphatase family protein</fullName>
    </submittedName>
</protein>
<evidence type="ECO:0000313" key="1">
    <source>
        <dbReference type="EMBL" id="PRD66188.1"/>
    </source>
</evidence>
<accession>A0A2S9K6Y1</accession>
<evidence type="ECO:0000313" key="2">
    <source>
        <dbReference type="Proteomes" id="UP000238589"/>
    </source>
</evidence>
<gene>
    <name evidence="1" type="ORF">C6P64_05385</name>
</gene>
<dbReference type="Gene3D" id="3.40.50.1240">
    <property type="entry name" value="Phosphoglycerate mutase-like"/>
    <property type="match status" value="1"/>
</dbReference>
<keyword evidence="2" id="KW-1185">Reference proteome</keyword>
<name>A0A2S9K6Y1_9BURK</name>
<dbReference type="InterPro" id="IPR029033">
    <property type="entry name" value="His_PPase_superfam"/>
</dbReference>
<dbReference type="PROSITE" id="PS51257">
    <property type="entry name" value="PROKAR_LIPOPROTEIN"/>
    <property type="match status" value="1"/>
</dbReference>
<dbReference type="Proteomes" id="UP000238589">
    <property type="component" value="Unassembled WGS sequence"/>
</dbReference>
<dbReference type="InterPro" id="IPR013078">
    <property type="entry name" value="His_Pase_superF_clade-1"/>
</dbReference>
<proteinExistence type="predicted"/>
<dbReference type="CDD" id="cd07040">
    <property type="entry name" value="HP"/>
    <property type="match status" value="1"/>
</dbReference>
<dbReference type="SMART" id="SM00855">
    <property type="entry name" value="PGAM"/>
    <property type="match status" value="1"/>
</dbReference>
<dbReference type="OrthoDB" id="8685508at2"/>
<sequence>MDRRTLLLGSGLWALGSAACGEPYSPALSALARQGGVLLIRHASTEAGLGDPPGFTLGQCSTQRNLSEAGRAEAQAIGTWFQQQRLPVPTVLSSQWCRCQDTARLAFGSYQDWYALNSTFRDQGQHGPQLQRLRERLRQLPAGQLEVWVTHQVIMTGLTGAYPAMGEGFLVDRAGSLLARGMMQPEA</sequence>
<reference evidence="1 2" key="1">
    <citation type="submission" date="2018-03" db="EMBL/GenBank/DDBJ databases">
        <title>Comparative genomics illustrates the genes involved in a hyperalkaliphilic mechanisms of Serpentinomonas isolated from highly-alkaline calcium-rich serpentinized springs.</title>
        <authorList>
            <person name="Suzuki S."/>
            <person name="Ishii S."/>
            <person name="Walworth N."/>
            <person name="Bird L."/>
            <person name="Kuenen J.G."/>
            <person name="Nealson K.H."/>
        </authorList>
    </citation>
    <scope>NUCLEOTIDE SEQUENCE [LARGE SCALE GENOMIC DNA]</scope>
    <source>
        <strain evidence="1 2">P1</strain>
    </source>
</reference>
<dbReference type="AlphaFoldDB" id="A0A2S9K6Y1"/>
<dbReference type="Pfam" id="PF00300">
    <property type="entry name" value="His_Phos_1"/>
    <property type="match status" value="1"/>
</dbReference>